<evidence type="ECO:0000313" key="1">
    <source>
        <dbReference type="EMBL" id="KAG9258966.1"/>
    </source>
</evidence>
<sequence length="176" mass="19448">MIGKQWQRLSRGCPRDFHNQTYIVYLISLLLVQKKEARDRCVAVCIIGPSHHDHHHNVQHAATIIRNPPAGAATGRERCLTIPSQSGDASMLQCDSPLPCAPADVERLSLDLGGQPQSCQPFKARTGRGLPRRCSPACSNKHLLSSDISTFGLGQNRTTSWLDMMRRARRGARLSS</sequence>
<dbReference type="Proteomes" id="UP000887229">
    <property type="component" value="Unassembled WGS sequence"/>
</dbReference>
<dbReference type="AlphaFoldDB" id="A0A9P7ZWH2"/>
<comment type="caution">
    <text evidence="1">The sequence shown here is derived from an EMBL/GenBank/DDBJ whole genome shotgun (WGS) entry which is preliminary data.</text>
</comment>
<reference evidence="1" key="1">
    <citation type="journal article" date="2021" name="IMA Fungus">
        <title>Genomic characterization of three marine fungi, including Emericellopsis atlantica sp. nov. with signatures of a generalist lifestyle and marine biomass degradation.</title>
        <authorList>
            <person name="Hagestad O.C."/>
            <person name="Hou L."/>
            <person name="Andersen J.H."/>
            <person name="Hansen E.H."/>
            <person name="Altermark B."/>
            <person name="Li C."/>
            <person name="Kuhnert E."/>
            <person name="Cox R.J."/>
            <person name="Crous P.W."/>
            <person name="Spatafora J.W."/>
            <person name="Lail K."/>
            <person name="Amirebrahimi M."/>
            <person name="Lipzen A."/>
            <person name="Pangilinan J."/>
            <person name="Andreopoulos W."/>
            <person name="Hayes R.D."/>
            <person name="Ng V."/>
            <person name="Grigoriev I.V."/>
            <person name="Jackson S.A."/>
            <person name="Sutton T.D.S."/>
            <person name="Dobson A.D.W."/>
            <person name="Rama T."/>
        </authorList>
    </citation>
    <scope>NUCLEOTIDE SEQUENCE</scope>
    <source>
        <strain evidence="1">TS7</strain>
    </source>
</reference>
<gene>
    <name evidence="1" type="ORF">F5Z01DRAFT_11728</name>
</gene>
<accession>A0A9P7ZWH2</accession>
<protein>
    <submittedName>
        <fullName evidence="1">Uncharacterized protein</fullName>
    </submittedName>
</protein>
<evidence type="ECO:0000313" key="2">
    <source>
        <dbReference type="Proteomes" id="UP000887229"/>
    </source>
</evidence>
<name>A0A9P7ZWH2_9HYPO</name>
<dbReference type="GeneID" id="70288358"/>
<proteinExistence type="predicted"/>
<organism evidence="1 2">
    <name type="scientific">Emericellopsis atlantica</name>
    <dbReference type="NCBI Taxonomy" id="2614577"/>
    <lineage>
        <taxon>Eukaryota</taxon>
        <taxon>Fungi</taxon>
        <taxon>Dikarya</taxon>
        <taxon>Ascomycota</taxon>
        <taxon>Pezizomycotina</taxon>
        <taxon>Sordariomycetes</taxon>
        <taxon>Hypocreomycetidae</taxon>
        <taxon>Hypocreales</taxon>
        <taxon>Bionectriaceae</taxon>
        <taxon>Emericellopsis</taxon>
    </lineage>
</organism>
<keyword evidence="2" id="KW-1185">Reference proteome</keyword>
<dbReference type="EMBL" id="MU251242">
    <property type="protein sequence ID" value="KAG9258966.1"/>
    <property type="molecule type" value="Genomic_DNA"/>
</dbReference>
<dbReference type="RefSeq" id="XP_046122890.1">
    <property type="nucleotide sequence ID" value="XM_046257455.1"/>
</dbReference>